<keyword evidence="2" id="KW-0560">Oxidoreductase</keyword>
<feature type="domain" description="Flavin reductase like" evidence="3">
    <location>
        <begin position="29"/>
        <end position="170"/>
    </location>
</feature>
<evidence type="ECO:0000256" key="1">
    <source>
        <dbReference type="ARBA" id="ARBA00008898"/>
    </source>
</evidence>
<dbReference type="RefSeq" id="WP_209942037.1">
    <property type="nucleotide sequence ID" value="NZ_JAGGJU010000001.1"/>
</dbReference>
<comment type="similarity">
    <text evidence="1">Belongs to the non-flavoprotein flavin reductase family.</text>
</comment>
<dbReference type="InterPro" id="IPR050268">
    <property type="entry name" value="NADH-dep_flavin_reductase"/>
</dbReference>
<evidence type="ECO:0000259" key="3">
    <source>
        <dbReference type="SMART" id="SM00903"/>
    </source>
</evidence>
<reference evidence="4 5" key="1">
    <citation type="submission" date="2021-03" db="EMBL/GenBank/DDBJ databases">
        <title>Genomic Encyclopedia of Type Strains, Phase IV (KMG-IV): sequencing the most valuable type-strain genomes for metagenomic binning, comparative biology and taxonomic classification.</title>
        <authorList>
            <person name="Goeker M."/>
        </authorList>
    </citation>
    <scope>NUCLEOTIDE SEQUENCE [LARGE SCALE GENOMIC DNA]</scope>
    <source>
        <strain evidence="4 5">DSM 21600</strain>
    </source>
</reference>
<sequence length="176" mass="18858">MMAAGDVPARAENLFVPEPANSRIFRNALGSYTTGVAVVTVMGPQGPAGMTVNSFASVSLDPPLVLWSPAKSSTRHGLFTEAEHYAIHVLSAEQDGLSHRFTRGGAGFEGLEWDFNDDGVPVIPGTLARFECVRSNLHDAGDHSIIIGRVLRAAHREGEPLCFSRGSFGRFAHNIS</sequence>
<dbReference type="PANTHER" id="PTHR30466">
    <property type="entry name" value="FLAVIN REDUCTASE"/>
    <property type="match status" value="1"/>
</dbReference>
<evidence type="ECO:0000313" key="4">
    <source>
        <dbReference type="EMBL" id="MBP1849167.1"/>
    </source>
</evidence>
<dbReference type="Proteomes" id="UP000759443">
    <property type="component" value="Unassembled WGS sequence"/>
</dbReference>
<protein>
    <submittedName>
        <fullName evidence="4">Flavin reductase (DIM6/NTAB) family NADH-FMN oxidoreductase RutF</fullName>
    </submittedName>
</protein>
<comment type="caution">
    <text evidence="4">The sequence shown here is derived from an EMBL/GenBank/DDBJ whole genome shotgun (WGS) entry which is preliminary data.</text>
</comment>
<keyword evidence="5" id="KW-1185">Reference proteome</keyword>
<dbReference type="InterPro" id="IPR012349">
    <property type="entry name" value="Split_barrel_FMN-bd"/>
</dbReference>
<name>A0ABS4DU07_9HYPH</name>
<dbReference type="EMBL" id="JAGGJU010000001">
    <property type="protein sequence ID" value="MBP1849167.1"/>
    <property type="molecule type" value="Genomic_DNA"/>
</dbReference>
<accession>A0ABS4DU07</accession>
<dbReference type="InterPro" id="IPR002563">
    <property type="entry name" value="Flavin_Rdtase-like_dom"/>
</dbReference>
<proteinExistence type="inferred from homology"/>
<dbReference type="SMART" id="SM00903">
    <property type="entry name" value="Flavin_Reduct"/>
    <property type="match status" value="1"/>
</dbReference>
<gene>
    <name evidence="4" type="ORF">J2Z17_000584</name>
</gene>
<dbReference type="Gene3D" id="2.30.110.10">
    <property type="entry name" value="Electron Transport, Fmn-binding Protein, Chain A"/>
    <property type="match status" value="1"/>
</dbReference>
<evidence type="ECO:0000313" key="5">
    <source>
        <dbReference type="Proteomes" id="UP000759443"/>
    </source>
</evidence>
<organism evidence="4 5">
    <name type="scientific">Rhizobium halophytocola</name>
    <dbReference type="NCBI Taxonomy" id="735519"/>
    <lineage>
        <taxon>Bacteria</taxon>
        <taxon>Pseudomonadati</taxon>
        <taxon>Pseudomonadota</taxon>
        <taxon>Alphaproteobacteria</taxon>
        <taxon>Hyphomicrobiales</taxon>
        <taxon>Rhizobiaceae</taxon>
        <taxon>Rhizobium/Agrobacterium group</taxon>
        <taxon>Rhizobium</taxon>
    </lineage>
</organism>
<dbReference type="Pfam" id="PF01613">
    <property type="entry name" value="Flavin_Reduct"/>
    <property type="match status" value="1"/>
</dbReference>
<dbReference type="PANTHER" id="PTHR30466:SF11">
    <property type="entry name" value="FLAVIN-DEPENDENT MONOOXYGENASE, REDUCTASE SUBUNIT HSAB"/>
    <property type="match status" value="1"/>
</dbReference>
<dbReference type="SUPFAM" id="SSF50475">
    <property type="entry name" value="FMN-binding split barrel"/>
    <property type="match status" value="1"/>
</dbReference>
<evidence type="ECO:0000256" key="2">
    <source>
        <dbReference type="ARBA" id="ARBA00023002"/>
    </source>
</evidence>